<feature type="compositionally biased region" description="Basic and acidic residues" evidence="2">
    <location>
        <begin position="151"/>
        <end position="162"/>
    </location>
</feature>
<feature type="compositionally biased region" description="Low complexity" evidence="2">
    <location>
        <begin position="135"/>
        <end position="148"/>
    </location>
</feature>
<keyword evidence="1" id="KW-0479">Metal-binding</keyword>
<dbReference type="OrthoDB" id="20905at2759"/>
<evidence type="ECO:0000259" key="3">
    <source>
        <dbReference type="PROSITE" id="PS50115"/>
    </source>
</evidence>
<dbReference type="InterPro" id="IPR044820">
    <property type="entry name" value="AGD14-like"/>
</dbReference>
<dbReference type="PRINTS" id="PR00405">
    <property type="entry name" value="REVINTRACTNG"/>
</dbReference>
<comment type="caution">
    <text evidence="4">The sequence shown here is derived from an EMBL/GenBank/DDBJ whole genome shotgun (WGS) entry which is preliminary data.</text>
</comment>
<protein>
    <recommendedName>
        <fullName evidence="3">Arf-GAP domain-containing protein</fullName>
    </recommendedName>
</protein>
<feature type="compositionally biased region" description="Low complexity" evidence="2">
    <location>
        <begin position="553"/>
        <end position="565"/>
    </location>
</feature>
<dbReference type="Pfam" id="PF01412">
    <property type="entry name" value="ArfGap"/>
    <property type="match status" value="1"/>
</dbReference>
<feature type="compositionally biased region" description="Polar residues" evidence="2">
    <location>
        <begin position="221"/>
        <end position="234"/>
    </location>
</feature>
<name>A0A8J4Q2L0_9MYCE</name>
<feature type="compositionally biased region" description="Polar residues" evidence="2">
    <location>
        <begin position="542"/>
        <end position="552"/>
    </location>
</feature>
<sequence length="745" mass="85862">MDKNELLLFQLRELEENSKCADCTDSFPRYMNTTHGTFVCSVCGAIHRELGNRVKSIASDKFTEQDLEKLKNIGNKMATELWLSKWNQKEYPLPHPNEEKKVREFIKLKYLEKKWLKNGVKEEEIITMSITPNRSTPTTQSTITSPIQNRGETKANLDSKSSLSKEFESLNLGTADNSVSSSSTTTTSTASYASPTAVASSSTSSSSNSKPFNPFREENAYFTTNNTPKSTSDKPQFPPFSERPFDQHSYLNNKDIHSGFDKKIKLQTAAPRSPPTSVYDKKPNENNNSMLQLEYQQQDQLQQFNNNYNNNNMMGNQQPNYGNPFDINNNMMNQQQFNNNNMNNSMNGMNNNMNNSMSGMNYNQQQQNVMNNNNMNNSMNGMNYNQQQPFNMNNSMNGVNPQQQLVIQQNPFNNMEDMKQYHQQLHQQNMMQQQYSNQPTTTTTTITTVPMNPYQQQREVPLDEMFGKKIEGDPIFPAHHGGSFESGNNIDSADEEQKRAWNEIESKKQQFLKDRELAKALQREEEEIAKSRPRANTEPTRRANNYSSYRPQNNNSRPSFSSSNSRRGRSRSSDYDDPFETAPEAYNMSAYNNSRANNNNNGNFDDYDNYMRKNPRIAQSSNYDPNRNYGYKNQYQSPPQHQRSYSNDEYQIQPYNSTQELAIYQQLTECEHCGKRVELEGMSYHKNTECILRQCRCKYCNKLVKQLTMADHEAACQNKTYTCGVCGKMILGREMPSHMSFVHNS</sequence>
<dbReference type="PANTHER" id="PTHR46085">
    <property type="entry name" value="ARFGAP/RECO-RELATED"/>
    <property type="match status" value="1"/>
</dbReference>
<keyword evidence="1" id="KW-0863">Zinc-finger</keyword>
<dbReference type="GO" id="GO:0005096">
    <property type="term" value="F:GTPase activator activity"/>
    <property type="evidence" value="ECO:0007669"/>
    <property type="project" value="InterPro"/>
</dbReference>
<evidence type="ECO:0000256" key="1">
    <source>
        <dbReference type="PROSITE-ProRule" id="PRU00288"/>
    </source>
</evidence>
<reference evidence="4" key="1">
    <citation type="submission" date="2020-01" db="EMBL/GenBank/DDBJ databases">
        <title>Development of genomics and gene disruption for Polysphondylium violaceum indicates a role for the polyketide synthase stlB in stalk morphogenesis.</title>
        <authorList>
            <person name="Narita B."/>
            <person name="Kawabe Y."/>
            <person name="Kin K."/>
            <person name="Saito T."/>
            <person name="Gibbs R."/>
            <person name="Kuspa A."/>
            <person name="Muzny D."/>
            <person name="Queller D."/>
            <person name="Richards S."/>
            <person name="Strassman J."/>
            <person name="Sucgang R."/>
            <person name="Worley K."/>
            <person name="Schaap P."/>
        </authorList>
    </citation>
    <scope>NUCLEOTIDE SEQUENCE</scope>
    <source>
        <strain evidence="4">QSvi11</strain>
    </source>
</reference>
<feature type="region of interest" description="Disordered" evidence="2">
    <location>
        <begin position="174"/>
        <end position="246"/>
    </location>
</feature>
<dbReference type="GO" id="GO:0008270">
    <property type="term" value="F:zinc ion binding"/>
    <property type="evidence" value="ECO:0007669"/>
    <property type="project" value="UniProtKB-KW"/>
</dbReference>
<evidence type="ECO:0000313" key="4">
    <source>
        <dbReference type="EMBL" id="KAF2078666.1"/>
    </source>
</evidence>
<feature type="region of interest" description="Disordered" evidence="2">
    <location>
        <begin position="524"/>
        <end position="581"/>
    </location>
</feature>
<dbReference type="SUPFAM" id="SSF57863">
    <property type="entry name" value="ArfGap/RecO-like zinc finger"/>
    <property type="match status" value="1"/>
</dbReference>
<feature type="domain" description="Arf-GAP" evidence="3">
    <location>
        <begin position="5"/>
        <end position="124"/>
    </location>
</feature>
<evidence type="ECO:0000313" key="5">
    <source>
        <dbReference type="Proteomes" id="UP000695562"/>
    </source>
</evidence>
<keyword evidence="1" id="KW-0862">Zinc</keyword>
<gene>
    <name evidence="4" type="ORF">CYY_000037</name>
</gene>
<feature type="compositionally biased region" description="Low complexity" evidence="2">
    <location>
        <begin position="174"/>
        <end position="209"/>
    </location>
</feature>
<feature type="region of interest" description="Disordered" evidence="2">
    <location>
        <begin position="131"/>
        <end position="162"/>
    </location>
</feature>
<dbReference type="CDD" id="cd08838">
    <property type="entry name" value="ArfGap_AGFG"/>
    <property type="match status" value="1"/>
</dbReference>
<dbReference type="Proteomes" id="UP000695562">
    <property type="component" value="Unassembled WGS sequence"/>
</dbReference>
<dbReference type="PROSITE" id="PS50115">
    <property type="entry name" value="ARFGAP"/>
    <property type="match status" value="1"/>
</dbReference>
<feature type="region of interest" description="Disordered" evidence="2">
    <location>
        <begin position="476"/>
        <end position="497"/>
    </location>
</feature>
<dbReference type="AlphaFoldDB" id="A0A8J4Q2L0"/>
<dbReference type="InterPro" id="IPR001164">
    <property type="entry name" value="ArfGAP_dom"/>
</dbReference>
<feature type="region of interest" description="Disordered" evidence="2">
    <location>
        <begin position="591"/>
        <end position="610"/>
    </location>
</feature>
<dbReference type="EMBL" id="AJWJ01000001">
    <property type="protein sequence ID" value="KAF2078666.1"/>
    <property type="molecule type" value="Genomic_DNA"/>
</dbReference>
<accession>A0A8J4Q2L0</accession>
<proteinExistence type="predicted"/>
<dbReference type="Gene3D" id="3.30.40.10">
    <property type="entry name" value="Zinc/RING finger domain, C3HC4 (zinc finger)"/>
    <property type="match status" value="1"/>
</dbReference>
<dbReference type="Gene3D" id="1.10.220.150">
    <property type="entry name" value="Arf GTPase activating protein"/>
    <property type="match status" value="1"/>
</dbReference>
<organism evidence="4 5">
    <name type="scientific">Polysphondylium violaceum</name>
    <dbReference type="NCBI Taxonomy" id="133409"/>
    <lineage>
        <taxon>Eukaryota</taxon>
        <taxon>Amoebozoa</taxon>
        <taxon>Evosea</taxon>
        <taxon>Eumycetozoa</taxon>
        <taxon>Dictyostelia</taxon>
        <taxon>Dictyosteliales</taxon>
        <taxon>Dictyosteliaceae</taxon>
        <taxon>Polysphondylium</taxon>
    </lineage>
</organism>
<feature type="region of interest" description="Disordered" evidence="2">
    <location>
        <begin position="617"/>
        <end position="645"/>
    </location>
</feature>
<feature type="compositionally biased region" description="Low complexity" evidence="2">
    <location>
        <begin position="591"/>
        <end position="604"/>
    </location>
</feature>
<dbReference type="InterPro" id="IPR037278">
    <property type="entry name" value="ARFGAP/RecO"/>
</dbReference>
<keyword evidence="5" id="KW-1185">Reference proteome</keyword>
<dbReference type="SMART" id="SM00105">
    <property type="entry name" value="ArfGap"/>
    <property type="match status" value="1"/>
</dbReference>
<dbReference type="InterPro" id="IPR013083">
    <property type="entry name" value="Znf_RING/FYVE/PHD"/>
</dbReference>
<dbReference type="PANTHER" id="PTHR46085:SF3">
    <property type="entry name" value="ARF GTPASE ACTIVATING PROTEIN"/>
    <property type="match status" value="1"/>
</dbReference>
<dbReference type="InterPro" id="IPR038508">
    <property type="entry name" value="ArfGAP_dom_sf"/>
</dbReference>
<evidence type="ECO:0000256" key="2">
    <source>
        <dbReference type="SAM" id="MobiDB-lite"/>
    </source>
</evidence>